<gene>
    <name evidence="1" type="ORF">M378DRAFT_540186</name>
</gene>
<evidence type="ECO:0000313" key="2">
    <source>
        <dbReference type="Proteomes" id="UP000054549"/>
    </source>
</evidence>
<evidence type="ECO:0000313" key="1">
    <source>
        <dbReference type="EMBL" id="KIL56099.1"/>
    </source>
</evidence>
<reference evidence="1 2" key="1">
    <citation type="submission" date="2014-04" db="EMBL/GenBank/DDBJ databases">
        <title>Evolutionary Origins and Diversification of the Mycorrhizal Mutualists.</title>
        <authorList>
            <consortium name="DOE Joint Genome Institute"/>
            <consortium name="Mycorrhizal Genomics Consortium"/>
            <person name="Kohler A."/>
            <person name="Kuo A."/>
            <person name="Nagy L.G."/>
            <person name="Floudas D."/>
            <person name="Copeland A."/>
            <person name="Barry K.W."/>
            <person name="Cichocki N."/>
            <person name="Veneault-Fourrey C."/>
            <person name="LaButti K."/>
            <person name="Lindquist E.A."/>
            <person name="Lipzen A."/>
            <person name="Lundell T."/>
            <person name="Morin E."/>
            <person name="Murat C."/>
            <person name="Riley R."/>
            <person name="Ohm R."/>
            <person name="Sun H."/>
            <person name="Tunlid A."/>
            <person name="Henrissat B."/>
            <person name="Grigoriev I.V."/>
            <person name="Hibbett D.S."/>
            <person name="Martin F."/>
        </authorList>
    </citation>
    <scope>NUCLEOTIDE SEQUENCE [LARGE SCALE GENOMIC DNA]</scope>
    <source>
        <strain evidence="1 2">Koide BX008</strain>
    </source>
</reference>
<dbReference type="STRING" id="946122.A0A0C2SQ25"/>
<dbReference type="HOGENOM" id="CLU_1712796_0_0_1"/>
<dbReference type="AlphaFoldDB" id="A0A0C2SQ25"/>
<sequence length="153" mass="17737">MKATWGDKLVHKALEGIDDDKVSRQGVTERAQRQNHTNALAATILEMNQSPTLTLIHRLQVQRKRNSMKMTNRTRILYRIVCGPQRKKRDPILAEYGYYTRSMKPRSGWLKQHIVNPKHIVINVSESSCEGLLFNPSNLPLPITHVQQYPRRI</sequence>
<organism evidence="1 2">
    <name type="scientific">Amanita muscaria (strain Koide BX008)</name>
    <dbReference type="NCBI Taxonomy" id="946122"/>
    <lineage>
        <taxon>Eukaryota</taxon>
        <taxon>Fungi</taxon>
        <taxon>Dikarya</taxon>
        <taxon>Basidiomycota</taxon>
        <taxon>Agaricomycotina</taxon>
        <taxon>Agaricomycetes</taxon>
        <taxon>Agaricomycetidae</taxon>
        <taxon>Agaricales</taxon>
        <taxon>Pluteineae</taxon>
        <taxon>Amanitaceae</taxon>
        <taxon>Amanita</taxon>
    </lineage>
</organism>
<dbReference type="OrthoDB" id="269822at2759"/>
<name>A0A0C2SQ25_AMAMK</name>
<dbReference type="EMBL" id="KN818447">
    <property type="protein sequence ID" value="KIL56099.1"/>
    <property type="molecule type" value="Genomic_DNA"/>
</dbReference>
<accession>A0A0C2SQ25</accession>
<proteinExistence type="predicted"/>
<dbReference type="Proteomes" id="UP000054549">
    <property type="component" value="Unassembled WGS sequence"/>
</dbReference>
<dbReference type="InParanoid" id="A0A0C2SQ25"/>
<keyword evidence="2" id="KW-1185">Reference proteome</keyword>
<protein>
    <submittedName>
        <fullName evidence="1">Uncharacterized protein</fullName>
    </submittedName>
</protein>